<evidence type="ECO:0000313" key="3">
    <source>
        <dbReference type="Proteomes" id="UP000621386"/>
    </source>
</evidence>
<reference evidence="2 3" key="1">
    <citation type="submission" date="2021-01" db="EMBL/GenBank/DDBJ databases">
        <title>WGS of actinomycetes isolated from Thailand.</title>
        <authorList>
            <person name="Thawai C."/>
        </authorList>
    </citation>
    <scope>NUCLEOTIDE SEQUENCE [LARGE SCALE GENOMIC DNA]</scope>
    <source>
        <strain evidence="2 3">CH5-8</strain>
    </source>
</reference>
<dbReference type="PANTHER" id="PTHR40032">
    <property type="entry name" value="EXPORTED PROTEIN-RELATED"/>
    <property type="match status" value="1"/>
</dbReference>
<organism evidence="2 3">
    <name type="scientific">Streptomyces musisoli</name>
    <dbReference type="NCBI Taxonomy" id="2802280"/>
    <lineage>
        <taxon>Bacteria</taxon>
        <taxon>Bacillati</taxon>
        <taxon>Actinomycetota</taxon>
        <taxon>Actinomycetes</taxon>
        <taxon>Kitasatosporales</taxon>
        <taxon>Streptomycetaceae</taxon>
        <taxon>Streptomyces</taxon>
    </lineage>
</organism>
<dbReference type="PANTHER" id="PTHR40032:SF1">
    <property type="entry name" value="EXPORTED PROTEIN"/>
    <property type="match status" value="1"/>
</dbReference>
<dbReference type="Pfam" id="PF12671">
    <property type="entry name" value="Amidase_6"/>
    <property type="match status" value="1"/>
</dbReference>
<gene>
    <name evidence="2" type="ORF">JK361_35190</name>
</gene>
<dbReference type="Proteomes" id="UP000621386">
    <property type="component" value="Unassembled WGS sequence"/>
</dbReference>
<evidence type="ECO:0000259" key="1">
    <source>
        <dbReference type="Pfam" id="PF12671"/>
    </source>
</evidence>
<proteinExistence type="predicted"/>
<accession>A0ABS1PBN4</accession>
<feature type="domain" description="Putative amidase" evidence="1">
    <location>
        <begin position="9"/>
        <end position="98"/>
    </location>
</feature>
<keyword evidence="3" id="KW-1185">Reference proteome</keyword>
<dbReference type="InterPro" id="IPR024301">
    <property type="entry name" value="Amidase_6"/>
</dbReference>
<name>A0ABS1PBN4_9ACTN</name>
<dbReference type="EMBL" id="JAERRH010000023">
    <property type="protein sequence ID" value="MBL1109763.1"/>
    <property type="molecule type" value="Genomic_DNA"/>
</dbReference>
<sequence>MKPATTAAYSYNKMIAYAEKYWKHHNSAFRTYGGNDCTNFLSQIMLAGGWKPAGGSIIQRTSNKYWFYGPVSLWTSYTWGGAENWYWYDTHNKPVSTLVSDHPNTWWYAHRT</sequence>
<comment type="caution">
    <text evidence="2">The sequence shown here is derived from an EMBL/GenBank/DDBJ whole genome shotgun (WGS) entry which is preliminary data.</text>
</comment>
<dbReference type="RefSeq" id="WP_201826196.1">
    <property type="nucleotide sequence ID" value="NZ_JAERRH010000023.1"/>
</dbReference>
<protein>
    <submittedName>
        <fullName evidence="2">Amidase domain-containing protein</fullName>
    </submittedName>
</protein>
<evidence type="ECO:0000313" key="2">
    <source>
        <dbReference type="EMBL" id="MBL1109763.1"/>
    </source>
</evidence>